<accession>A0ABV4U6L9</accession>
<evidence type="ECO:0000313" key="3">
    <source>
        <dbReference type="Proteomes" id="UP001575105"/>
    </source>
</evidence>
<dbReference type="Proteomes" id="UP001575105">
    <property type="component" value="Unassembled WGS sequence"/>
</dbReference>
<keyword evidence="3" id="KW-1185">Reference proteome</keyword>
<comment type="caution">
    <text evidence="2">The sequence shown here is derived from an EMBL/GenBank/DDBJ whole genome shotgun (WGS) entry which is preliminary data.</text>
</comment>
<evidence type="ECO:0000313" key="2">
    <source>
        <dbReference type="EMBL" id="MFA9479237.1"/>
    </source>
</evidence>
<feature type="chain" id="PRO_5046515332" description="Transglutaminase superfamily protein" evidence="1">
    <location>
        <begin position="24"/>
        <end position="623"/>
    </location>
</feature>
<organism evidence="2 3">
    <name type="scientific">Natronomicrosphaera hydrolytica</name>
    <dbReference type="NCBI Taxonomy" id="3242702"/>
    <lineage>
        <taxon>Bacteria</taxon>
        <taxon>Pseudomonadati</taxon>
        <taxon>Planctomycetota</taxon>
        <taxon>Phycisphaerae</taxon>
        <taxon>Phycisphaerales</taxon>
        <taxon>Phycisphaeraceae</taxon>
        <taxon>Natronomicrosphaera</taxon>
    </lineage>
</organism>
<dbReference type="EMBL" id="JBGUBD010000007">
    <property type="protein sequence ID" value="MFA9479237.1"/>
    <property type="molecule type" value="Genomic_DNA"/>
</dbReference>
<keyword evidence="1" id="KW-0732">Signal</keyword>
<sequence>MGMATRWWLVVVLLAIVAADVSAQPRARQATVAHPHLEAVSQKTDAILDELKQTGDFESARRASDAVLDRLIAYADANDFEAFREIAYVRRLVRQLEQVTDVDRLEMLAYLRSKPRLGRAVAFAVKPENDVAAVYRLLDELREARGDKLETFAYLAAAIVVVHDRPMVTQVNENTTSSPEPIELFDFYAGNHERMKFGIRDMPVELLVYLVDIGATIDEMQWALDEYRGHRNVGRLFHTIRYDQNHFRRGTPKRVTTEGFNLPNIRAFGGVCADQAHFAVTVGKAIGVPAVYASGASSQVSHAWVGFLEQQGQSGVWNFDHGRYAAYQGVRGLTRDPQTRQWVDDSYVSLLAELIGTNETQRYSAAAMTDATIRLHAISQADLDHWDPEPLITFEAGDDDDAAAPPSPRGRDLASQLELLEAGLRESHGHLYGWLMLAHMAESGQMTLDQKRRWADVVMRLCGQRYPDFAVVLLRPMVETVTDLHEQDALWEQMFQMFRRRHDLAAEIRMRQGEMWEQAGEFIKAGQRYENVIERYANAGPFVLEAVRRTQRMLEQAGRGERVLELYAHTWSQVNRPADMYLEFQQQSNWYRLGMMYVEQLQQAGETREAQRALAQIEQRVGR</sequence>
<reference evidence="2 3" key="1">
    <citation type="submission" date="2024-08" db="EMBL/GenBank/DDBJ databases">
        <title>Whole-genome sequencing of halo(alkali)philic microorganisms from hypersaline lakes.</title>
        <authorList>
            <person name="Sorokin D.Y."/>
            <person name="Merkel A.Y."/>
            <person name="Messina E."/>
            <person name="Yakimov M."/>
        </authorList>
    </citation>
    <scope>NUCLEOTIDE SEQUENCE [LARGE SCALE GENOMIC DNA]</scope>
    <source>
        <strain evidence="2 3">AB-hyl4</strain>
    </source>
</reference>
<proteinExistence type="predicted"/>
<protein>
    <recommendedName>
        <fullName evidence="4">Transglutaminase superfamily protein</fullName>
    </recommendedName>
</protein>
<evidence type="ECO:0000256" key="1">
    <source>
        <dbReference type="SAM" id="SignalP"/>
    </source>
</evidence>
<evidence type="ECO:0008006" key="4">
    <source>
        <dbReference type="Google" id="ProtNLM"/>
    </source>
</evidence>
<feature type="signal peptide" evidence="1">
    <location>
        <begin position="1"/>
        <end position="23"/>
    </location>
</feature>
<dbReference type="SUPFAM" id="SSF54001">
    <property type="entry name" value="Cysteine proteinases"/>
    <property type="match status" value="1"/>
</dbReference>
<dbReference type="InterPro" id="IPR038765">
    <property type="entry name" value="Papain-like_cys_pep_sf"/>
</dbReference>
<gene>
    <name evidence="2" type="ORF">ACERK3_13180</name>
</gene>
<dbReference type="RefSeq" id="WP_425346161.1">
    <property type="nucleotide sequence ID" value="NZ_JBGUBD010000007.1"/>
</dbReference>
<name>A0ABV4U6L9_9BACT</name>